<evidence type="ECO:0000256" key="2">
    <source>
        <dbReference type="SAM" id="SignalP"/>
    </source>
</evidence>
<reference evidence="4" key="1">
    <citation type="journal article" date="2013" name="Genetics">
        <title>The draft genome and transcriptome of Panagrellus redivivus are shaped by the harsh demands of a free-living lifestyle.</title>
        <authorList>
            <person name="Srinivasan J."/>
            <person name="Dillman A.R."/>
            <person name="Macchietto M.G."/>
            <person name="Heikkinen L."/>
            <person name="Lakso M."/>
            <person name="Fracchia K.M."/>
            <person name="Antoshechkin I."/>
            <person name="Mortazavi A."/>
            <person name="Wong G."/>
            <person name="Sternberg P.W."/>
        </authorList>
    </citation>
    <scope>NUCLEOTIDE SEQUENCE [LARGE SCALE GENOMIC DNA]</scope>
    <source>
        <strain evidence="4">MT8872</strain>
    </source>
</reference>
<sequence>MMKTVAILVLVGVALVSAQYDTFPGSGSNYGAKPTIQPELRKYFELDGHAAELLSTLMGPRPGGFFPEKTYDVARATAAPGSPVHEVTGLEKTLENFFSAPAGPNPGDLPPGFNQGFSLLNGNRPALSSFSEDRSKSVNVDERVTGSKSSIAGIPNIPLNLPAYKPYGGEVPDVRRSQPYVVNRDRVPEFPKIGSRPEVPEGGLGPAETESNSGFPSSVGEVFSSSATNAEEYGETSLADEPKTHSGLIGTLIDMVMNSENKPADPSEIGKAFGNILGGQNSPVPGKNLISNALYKALTSGSLLKNESDPESTTPLTLNNAQKEVIEENLSMIQDLITQSESPLCQKKPVPVSTFNIDAFMGQWYQVVYSQLASKNPCSMLNYKKLSQNDGVGTVFEVFEYSTDGIPYSEPKITSGYGILKEAGEILLRTNNAKEDVGVHVIYTGPINNNGEYDFVILSLNCNFPVYVLARDPTVYKQRYEAAVTQILIQKDILNGFSRLLNTVQSVDTSSCQFPPSLFKFQG</sequence>
<accession>A0A7E4VZB4</accession>
<organism evidence="4 5">
    <name type="scientific">Panagrellus redivivus</name>
    <name type="common">Microworm</name>
    <dbReference type="NCBI Taxonomy" id="6233"/>
    <lineage>
        <taxon>Eukaryota</taxon>
        <taxon>Metazoa</taxon>
        <taxon>Ecdysozoa</taxon>
        <taxon>Nematoda</taxon>
        <taxon>Chromadorea</taxon>
        <taxon>Rhabditida</taxon>
        <taxon>Tylenchina</taxon>
        <taxon>Panagrolaimomorpha</taxon>
        <taxon>Panagrolaimoidea</taxon>
        <taxon>Panagrolaimidae</taxon>
        <taxon>Panagrellus</taxon>
    </lineage>
</organism>
<evidence type="ECO:0000313" key="5">
    <source>
        <dbReference type="WBParaSite" id="Pan_g5496.t1"/>
    </source>
</evidence>
<feature type="chain" id="PRO_5028830332" evidence="2">
    <location>
        <begin position="19"/>
        <end position="523"/>
    </location>
</feature>
<dbReference type="Proteomes" id="UP000492821">
    <property type="component" value="Unassembled WGS sequence"/>
</dbReference>
<proteinExistence type="predicted"/>
<evidence type="ECO:0000313" key="4">
    <source>
        <dbReference type="Proteomes" id="UP000492821"/>
    </source>
</evidence>
<dbReference type="AlphaFoldDB" id="A0A7E4VZB4"/>
<feature type="signal peptide" evidence="2">
    <location>
        <begin position="1"/>
        <end position="18"/>
    </location>
</feature>
<feature type="region of interest" description="Disordered" evidence="1">
    <location>
        <begin position="191"/>
        <end position="221"/>
    </location>
</feature>
<evidence type="ECO:0000259" key="3">
    <source>
        <dbReference type="Pfam" id="PF24976"/>
    </source>
</evidence>
<name>A0A7E4VZB4_PANRE</name>
<dbReference type="InterPro" id="IPR056868">
    <property type="entry name" value="Lipocalin_dom_nem"/>
</dbReference>
<dbReference type="PANTHER" id="PTHR37437">
    <property type="entry name" value="LIPOCALIN-RELATED PROTEIN-RELATED"/>
    <property type="match status" value="1"/>
</dbReference>
<protein>
    <submittedName>
        <fullName evidence="5">Lipocln_cytosolic_FA-bd_dom domain-containing protein</fullName>
    </submittedName>
</protein>
<dbReference type="WBParaSite" id="Pan_g5496.t1">
    <property type="protein sequence ID" value="Pan_g5496.t1"/>
    <property type="gene ID" value="Pan_g5496"/>
</dbReference>
<keyword evidence="4" id="KW-1185">Reference proteome</keyword>
<feature type="domain" description="Lipocalin" evidence="3">
    <location>
        <begin position="352"/>
        <end position="513"/>
    </location>
</feature>
<evidence type="ECO:0000256" key="1">
    <source>
        <dbReference type="SAM" id="MobiDB-lite"/>
    </source>
</evidence>
<keyword evidence="2" id="KW-0732">Signal</keyword>
<dbReference type="PANTHER" id="PTHR37437:SF4">
    <property type="entry name" value="LIPOCALIN-RELATED PROTEIN"/>
    <property type="match status" value="1"/>
</dbReference>
<dbReference type="SUPFAM" id="SSF50814">
    <property type="entry name" value="Lipocalins"/>
    <property type="match status" value="1"/>
</dbReference>
<reference evidence="5" key="2">
    <citation type="submission" date="2020-10" db="UniProtKB">
        <authorList>
            <consortium name="WormBaseParasite"/>
        </authorList>
    </citation>
    <scope>IDENTIFICATION</scope>
</reference>
<dbReference type="InterPro" id="IPR012674">
    <property type="entry name" value="Calycin"/>
</dbReference>
<dbReference type="Pfam" id="PF24976">
    <property type="entry name" value="Lipocalin_10"/>
    <property type="match status" value="1"/>
</dbReference>
<dbReference type="Gene3D" id="2.40.128.20">
    <property type="match status" value="1"/>
</dbReference>